<accession>A0A8H6ILH5</accession>
<dbReference type="Proteomes" id="UP000652219">
    <property type="component" value="Unassembled WGS sequence"/>
</dbReference>
<evidence type="ECO:0000256" key="1">
    <source>
        <dbReference type="SAM" id="SignalP"/>
    </source>
</evidence>
<feature type="signal peptide" evidence="1">
    <location>
        <begin position="1"/>
        <end position="23"/>
    </location>
</feature>
<sequence length="76" mass="7717">MKFSVATLILALGFAAAAPAADAGVPLPLVERAEDAVAPLAERATCGSTGYCSGGYCQIYVCSARGCYGQPTNVRC</sequence>
<organism evidence="2 3">
    <name type="scientific">Colletotrichum sojae</name>
    <dbReference type="NCBI Taxonomy" id="2175907"/>
    <lineage>
        <taxon>Eukaryota</taxon>
        <taxon>Fungi</taxon>
        <taxon>Dikarya</taxon>
        <taxon>Ascomycota</taxon>
        <taxon>Pezizomycotina</taxon>
        <taxon>Sordariomycetes</taxon>
        <taxon>Hypocreomycetidae</taxon>
        <taxon>Glomerellales</taxon>
        <taxon>Glomerellaceae</taxon>
        <taxon>Colletotrichum</taxon>
        <taxon>Colletotrichum orchidearum species complex</taxon>
    </lineage>
</organism>
<name>A0A8H6ILH5_9PEZI</name>
<keyword evidence="3" id="KW-1185">Reference proteome</keyword>
<dbReference type="AlphaFoldDB" id="A0A8H6ILH5"/>
<reference evidence="2 3" key="1">
    <citation type="journal article" date="2020" name="Phytopathology">
        <title>Genome Sequence Resources of Colletotrichum truncatum, C. plurivorum, C. musicola, and C. sojae: Four Species Pathogenic to Soybean (Glycine max).</title>
        <authorList>
            <person name="Rogerio F."/>
            <person name="Boufleur T.R."/>
            <person name="Ciampi-Guillardi M."/>
            <person name="Sukno S.A."/>
            <person name="Thon M.R."/>
            <person name="Massola Junior N.S."/>
            <person name="Baroncelli R."/>
        </authorList>
    </citation>
    <scope>NUCLEOTIDE SEQUENCE [LARGE SCALE GENOMIC DNA]</scope>
    <source>
        <strain evidence="2 3">LFN0009</strain>
    </source>
</reference>
<comment type="caution">
    <text evidence="2">The sequence shown here is derived from an EMBL/GenBank/DDBJ whole genome shotgun (WGS) entry which is preliminary data.</text>
</comment>
<feature type="chain" id="PRO_5034917463" evidence="1">
    <location>
        <begin position="24"/>
        <end position="76"/>
    </location>
</feature>
<keyword evidence="1" id="KW-0732">Signal</keyword>
<evidence type="ECO:0000313" key="3">
    <source>
        <dbReference type="Proteomes" id="UP000652219"/>
    </source>
</evidence>
<dbReference type="EMBL" id="WIGN01000775">
    <property type="protein sequence ID" value="KAF6784035.1"/>
    <property type="molecule type" value="Genomic_DNA"/>
</dbReference>
<gene>
    <name evidence="2" type="ORF">CSOJ01_15809</name>
</gene>
<protein>
    <submittedName>
        <fullName evidence="2">Uncharacterized protein</fullName>
    </submittedName>
</protein>
<proteinExistence type="predicted"/>
<evidence type="ECO:0000313" key="2">
    <source>
        <dbReference type="EMBL" id="KAF6784035.1"/>
    </source>
</evidence>